<reference evidence="8 9" key="1">
    <citation type="submission" date="2019-02" db="EMBL/GenBank/DDBJ databases">
        <title>Pedobacter sp. RP-3-21 sp. nov., isolated from Arctic soil.</title>
        <authorList>
            <person name="Dahal R.H."/>
        </authorList>
    </citation>
    <scope>NUCLEOTIDE SEQUENCE [LARGE SCALE GENOMIC DNA]</scope>
    <source>
        <strain evidence="8 9">RP-3-21</strain>
    </source>
</reference>
<dbReference type="InterPro" id="IPR029058">
    <property type="entry name" value="AB_hydrolase_fold"/>
</dbReference>
<evidence type="ECO:0000256" key="5">
    <source>
        <dbReference type="ARBA" id="ARBA00022801"/>
    </source>
</evidence>
<keyword evidence="7" id="KW-0624">Polysaccharide degradation</keyword>
<dbReference type="InterPro" id="IPR043595">
    <property type="entry name" value="FaeB/C/D"/>
</dbReference>
<sequence>MFVFHGHGGTMGNMFRSRGFEKLWPEAIIVCPQGLNTPGQLTDPAGKLPGWQKAPGDMNDRDLHFFDAMLKTLQQDYHTDNQCIYAPGHSNGGGFTYLLWATRGDVFTAVAPSAAVAGRIVNLLKPKPAMHIMGEQDPLVKPEWQRAMCNKILKIDGCSKTGESYATYATYYPSDTKTPVVLYQHPGGHVYPQEANTVVIKFFKGITKP</sequence>
<evidence type="ECO:0000313" key="9">
    <source>
        <dbReference type="Proteomes" id="UP000293925"/>
    </source>
</evidence>
<dbReference type="PANTHER" id="PTHR38050:SF2">
    <property type="entry name" value="FERULOYL ESTERASE C-RELATED"/>
    <property type="match status" value="1"/>
</dbReference>
<dbReference type="OrthoDB" id="699118at2"/>
<evidence type="ECO:0000256" key="7">
    <source>
        <dbReference type="ARBA" id="ARBA00023326"/>
    </source>
</evidence>
<evidence type="ECO:0000313" key="8">
    <source>
        <dbReference type="EMBL" id="TCD18996.1"/>
    </source>
</evidence>
<keyword evidence="9" id="KW-1185">Reference proteome</keyword>
<dbReference type="PANTHER" id="PTHR38050">
    <property type="match status" value="1"/>
</dbReference>
<dbReference type="AlphaFoldDB" id="A0A4R0PII5"/>
<dbReference type="SUPFAM" id="SSF53474">
    <property type="entry name" value="alpha/beta-Hydrolases"/>
    <property type="match status" value="1"/>
</dbReference>
<gene>
    <name evidence="8" type="ORF">EZ456_21080</name>
</gene>
<dbReference type="EMBL" id="SJSO01000023">
    <property type="protein sequence ID" value="TCD18996.1"/>
    <property type="molecule type" value="Genomic_DNA"/>
</dbReference>
<organism evidence="8 9">
    <name type="scientific">Pedobacter psychrodurus</name>
    <dbReference type="NCBI Taxonomy" id="2530456"/>
    <lineage>
        <taxon>Bacteria</taxon>
        <taxon>Pseudomonadati</taxon>
        <taxon>Bacteroidota</taxon>
        <taxon>Sphingobacteriia</taxon>
        <taxon>Sphingobacteriales</taxon>
        <taxon>Sphingobacteriaceae</taxon>
        <taxon>Pedobacter</taxon>
    </lineage>
</organism>
<dbReference type="GO" id="GO:0045493">
    <property type="term" value="P:xylan catabolic process"/>
    <property type="evidence" value="ECO:0007669"/>
    <property type="project" value="UniProtKB-KW"/>
</dbReference>
<dbReference type="GO" id="GO:0005576">
    <property type="term" value="C:extracellular region"/>
    <property type="evidence" value="ECO:0007669"/>
    <property type="project" value="UniProtKB-SubCell"/>
</dbReference>
<evidence type="ECO:0000256" key="3">
    <source>
        <dbReference type="ARBA" id="ARBA00022651"/>
    </source>
</evidence>
<name>A0A4R0PII5_9SPHI</name>
<evidence type="ECO:0000256" key="4">
    <source>
        <dbReference type="ARBA" id="ARBA00022729"/>
    </source>
</evidence>
<evidence type="ECO:0000256" key="1">
    <source>
        <dbReference type="ARBA" id="ARBA00004613"/>
    </source>
</evidence>
<dbReference type="GO" id="GO:0030600">
    <property type="term" value="F:feruloyl esterase activity"/>
    <property type="evidence" value="ECO:0007669"/>
    <property type="project" value="InterPro"/>
</dbReference>
<keyword evidence="3" id="KW-0858">Xylan degradation</keyword>
<evidence type="ECO:0000256" key="6">
    <source>
        <dbReference type="ARBA" id="ARBA00023277"/>
    </source>
</evidence>
<keyword evidence="2" id="KW-0964">Secreted</keyword>
<evidence type="ECO:0000256" key="2">
    <source>
        <dbReference type="ARBA" id="ARBA00022525"/>
    </source>
</evidence>
<dbReference type="Gene3D" id="3.40.50.1820">
    <property type="entry name" value="alpha/beta hydrolase"/>
    <property type="match status" value="1"/>
</dbReference>
<accession>A0A4R0PII5</accession>
<comment type="caution">
    <text evidence="8">The sequence shown here is derived from an EMBL/GenBank/DDBJ whole genome shotgun (WGS) entry which is preliminary data.</text>
</comment>
<comment type="subcellular location">
    <subcellularLocation>
        <location evidence="1">Secreted</location>
    </subcellularLocation>
</comment>
<keyword evidence="4" id="KW-0732">Signal</keyword>
<dbReference type="Proteomes" id="UP000293925">
    <property type="component" value="Unassembled WGS sequence"/>
</dbReference>
<keyword evidence="6" id="KW-0119">Carbohydrate metabolism</keyword>
<keyword evidence="5" id="KW-0378">Hydrolase</keyword>
<protein>
    <submittedName>
        <fullName evidence="8">Esterase</fullName>
    </submittedName>
</protein>
<proteinExistence type="predicted"/>